<keyword evidence="9 10" id="KW-0472">Membrane</keyword>
<evidence type="ECO:0000256" key="5">
    <source>
        <dbReference type="ARBA" id="ARBA00022692"/>
    </source>
</evidence>
<feature type="transmembrane region" description="Helical" evidence="10">
    <location>
        <begin position="406"/>
        <end position="425"/>
    </location>
</feature>
<comment type="caution">
    <text evidence="13">The sequence shown here is derived from an EMBL/GenBank/DDBJ whole genome shotgun (WGS) entry which is preliminary data.</text>
</comment>
<comment type="subcellular location">
    <subcellularLocation>
        <location evidence="1">Endomembrane system</location>
        <topology evidence="1">Multi-pass membrane protein</topology>
    </subcellularLocation>
    <subcellularLocation>
        <location evidence="10">Vacuole membrane</location>
    </subcellularLocation>
</comment>
<dbReference type="PANTHER" id="PTHR31503:SF22">
    <property type="entry name" value="VACUOLAR CALCIUM ION TRANSPORTER"/>
    <property type="match status" value="1"/>
</dbReference>
<feature type="transmembrane region" description="Helical" evidence="10">
    <location>
        <begin position="282"/>
        <end position="304"/>
    </location>
</feature>
<feature type="compositionally biased region" description="Low complexity" evidence="11">
    <location>
        <begin position="11"/>
        <end position="23"/>
    </location>
</feature>
<feature type="transmembrane region" description="Helical" evidence="10">
    <location>
        <begin position="378"/>
        <end position="399"/>
    </location>
</feature>
<dbReference type="InterPro" id="IPR004798">
    <property type="entry name" value="CAX-like"/>
</dbReference>
<keyword evidence="6 10" id="KW-0106">Calcium</keyword>
<name>A0A8H3NVH5_9EURO</name>
<feature type="transmembrane region" description="Helical" evidence="10">
    <location>
        <begin position="316"/>
        <end position="337"/>
    </location>
</feature>
<feature type="transmembrane region" description="Helical" evidence="10">
    <location>
        <begin position="75"/>
        <end position="94"/>
    </location>
</feature>
<feature type="transmembrane region" description="Helical" evidence="10">
    <location>
        <begin position="193"/>
        <end position="212"/>
    </location>
</feature>
<dbReference type="InterPro" id="IPR044880">
    <property type="entry name" value="NCX_ion-bd_dom_sf"/>
</dbReference>
<dbReference type="GO" id="GO:0012505">
    <property type="term" value="C:endomembrane system"/>
    <property type="evidence" value="ECO:0007669"/>
    <property type="project" value="UniProtKB-SubCell"/>
</dbReference>
<feature type="transmembrane region" description="Helical" evidence="10">
    <location>
        <begin position="349"/>
        <end position="372"/>
    </location>
</feature>
<evidence type="ECO:0000256" key="3">
    <source>
        <dbReference type="ARBA" id="ARBA00022448"/>
    </source>
</evidence>
<feature type="region of interest" description="Disordered" evidence="11">
    <location>
        <begin position="1"/>
        <end position="53"/>
    </location>
</feature>
<feature type="compositionally biased region" description="Polar residues" evidence="11">
    <location>
        <begin position="31"/>
        <end position="43"/>
    </location>
</feature>
<keyword evidence="4 10" id="KW-0109">Calcium transport</keyword>
<evidence type="ECO:0000313" key="13">
    <source>
        <dbReference type="EMBL" id="GFF40406.1"/>
    </source>
</evidence>
<dbReference type="GO" id="GO:0000329">
    <property type="term" value="C:fungal-type vacuole membrane"/>
    <property type="evidence" value="ECO:0007669"/>
    <property type="project" value="TreeGrafter"/>
</dbReference>
<dbReference type="Proteomes" id="UP000465221">
    <property type="component" value="Unassembled WGS sequence"/>
</dbReference>
<evidence type="ECO:0000313" key="14">
    <source>
        <dbReference type="Proteomes" id="UP000465221"/>
    </source>
</evidence>
<dbReference type="Pfam" id="PF01699">
    <property type="entry name" value="Na_Ca_ex"/>
    <property type="match status" value="2"/>
</dbReference>
<reference evidence="13 14" key="1">
    <citation type="submission" date="2020-01" db="EMBL/GenBank/DDBJ databases">
        <title>Draft genome sequence of Aspergillus udagawae IFM 46972.</title>
        <authorList>
            <person name="Takahashi H."/>
            <person name="Yaguchi T."/>
        </authorList>
    </citation>
    <scope>NUCLEOTIDE SEQUENCE [LARGE SCALE GENOMIC DNA]</scope>
    <source>
        <strain evidence="13 14">IFM 46972</strain>
    </source>
</reference>
<feature type="domain" description="Sodium/calcium exchanger membrane region" evidence="12">
    <location>
        <begin position="99"/>
        <end position="252"/>
    </location>
</feature>
<evidence type="ECO:0000259" key="12">
    <source>
        <dbReference type="Pfam" id="PF01699"/>
    </source>
</evidence>
<feature type="transmembrane region" description="Helical" evidence="10">
    <location>
        <begin position="232"/>
        <end position="250"/>
    </location>
</feature>
<keyword evidence="5 10" id="KW-0812">Transmembrane</keyword>
<evidence type="ECO:0000256" key="6">
    <source>
        <dbReference type="ARBA" id="ARBA00022837"/>
    </source>
</evidence>
<evidence type="ECO:0000256" key="8">
    <source>
        <dbReference type="ARBA" id="ARBA00023065"/>
    </source>
</evidence>
<keyword evidence="10" id="KW-0926">Vacuole</keyword>
<dbReference type="InterPro" id="IPR004837">
    <property type="entry name" value="NaCa_Exmemb"/>
</dbReference>
<feature type="transmembrane region" description="Helical" evidence="10">
    <location>
        <begin position="162"/>
        <end position="181"/>
    </location>
</feature>
<comment type="function">
    <text evidence="10">Has a role in promoting intracellular calcium ion sequestration via the exchange of calcium ions for hydrogen ions across the vacuolar membrane. Involved also in manganese ion homeostasis via its uptake into the vacuole.</text>
</comment>
<dbReference type="Gene3D" id="1.20.1420.30">
    <property type="entry name" value="NCX, central ion-binding region"/>
    <property type="match status" value="1"/>
</dbReference>
<evidence type="ECO:0000256" key="11">
    <source>
        <dbReference type="SAM" id="MobiDB-lite"/>
    </source>
</evidence>
<organism evidence="13 14">
    <name type="scientific">Aspergillus udagawae</name>
    <dbReference type="NCBI Taxonomy" id="91492"/>
    <lineage>
        <taxon>Eukaryota</taxon>
        <taxon>Fungi</taxon>
        <taxon>Dikarya</taxon>
        <taxon>Ascomycota</taxon>
        <taxon>Pezizomycotina</taxon>
        <taxon>Eurotiomycetes</taxon>
        <taxon>Eurotiomycetidae</taxon>
        <taxon>Eurotiales</taxon>
        <taxon>Aspergillaceae</taxon>
        <taxon>Aspergillus</taxon>
        <taxon>Aspergillus subgen. Fumigati</taxon>
    </lineage>
</organism>
<dbReference type="GO" id="GO:0015369">
    <property type="term" value="F:calcium:proton antiporter activity"/>
    <property type="evidence" value="ECO:0007669"/>
    <property type="project" value="UniProtKB-UniRule"/>
</dbReference>
<evidence type="ECO:0000256" key="2">
    <source>
        <dbReference type="ARBA" id="ARBA00008170"/>
    </source>
</evidence>
<dbReference type="GO" id="GO:0006874">
    <property type="term" value="P:intracellular calcium ion homeostasis"/>
    <property type="evidence" value="ECO:0007669"/>
    <property type="project" value="TreeGrafter"/>
</dbReference>
<evidence type="ECO:0000256" key="4">
    <source>
        <dbReference type="ARBA" id="ARBA00022568"/>
    </source>
</evidence>
<feature type="domain" description="Sodium/calcium exchanger membrane region" evidence="12">
    <location>
        <begin position="283"/>
        <end position="424"/>
    </location>
</feature>
<protein>
    <recommendedName>
        <fullName evidence="10">Vacuolar calcium ion transporter</fullName>
    </recommendedName>
</protein>
<dbReference type="InterPro" id="IPR004713">
    <property type="entry name" value="CaH_exchang"/>
</dbReference>
<sequence length="436" mass="47102">MRSDQNSPIASPLVSSSPPSVLSRRGAPKMSRSSETDQSNLPSPDSLDGEPRQPLMRQKSWHSYHRVTSQICHSYLSALLLLVPIGIVAGILGWADDAVFLLNLAAIVPLVSWMTLSISELSASVTPLIDELFKATLGNAVELTVGVAALARDQVRTAQSALLGSILCYLLLVLGSCFFVSGYNKKKLDFDRTLTGILSSLLMAAAVCLMVPTGLKMFLAPDVFARVDITRVTHGTAIVLFLLLSVFLLFRLRTHTSYFKAIPTGGSTQSPQIAAVRSWRPAIILAASIPSVALCGFFMVSSLSGFAKSTRISQHFISLVIIPLVGNSAKILSIVTVDREDRGASGITAVIINALRIALLVVPCVAFLGWILDVPTVLVFDAFDTVIFLVCVMVTTSMAHRGETNYFEGLMLVGTYLIVVLAFYLRPETPENILFL</sequence>
<keyword evidence="7 10" id="KW-1133">Transmembrane helix</keyword>
<evidence type="ECO:0000256" key="1">
    <source>
        <dbReference type="ARBA" id="ARBA00004127"/>
    </source>
</evidence>
<keyword evidence="3 10" id="KW-0813">Transport</keyword>
<evidence type="ECO:0000256" key="7">
    <source>
        <dbReference type="ARBA" id="ARBA00022989"/>
    </source>
</evidence>
<keyword evidence="10" id="KW-0050">Antiport</keyword>
<keyword evidence="8 10" id="KW-0406">Ion transport</keyword>
<proteinExistence type="inferred from homology"/>
<dbReference type="EMBL" id="BLKC01000041">
    <property type="protein sequence ID" value="GFF40406.1"/>
    <property type="molecule type" value="Genomic_DNA"/>
</dbReference>
<accession>A0A8H3NVH5</accession>
<dbReference type="PANTHER" id="PTHR31503">
    <property type="entry name" value="VACUOLAR CALCIUM ION TRANSPORTER"/>
    <property type="match status" value="1"/>
</dbReference>
<dbReference type="NCBIfam" id="TIGR00378">
    <property type="entry name" value="cax"/>
    <property type="match status" value="1"/>
</dbReference>
<comment type="caution">
    <text evidence="10">Lacks conserved residue(s) required for the propagation of feature annotation.</text>
</comment>
<dbReference type="AlphaFoldDB" id="A0A8H3NVH5"/>
<evidence type="ECO:0000256" key="10">
    <source>
        <dbReference type="RuleBase" id="RU365028"/>
    </source>
</evidence>
<evidence type="ECO:0000256" key="9">
    <source>
        <dbReference type="ARBA" id="ARBA00023136"/>
    </source>
</evidence>
<gene>
    <name evidence="13" type="ORF">IFM46972_06201</name>
</gene>
<comment type="similarity">
    <text evidence="2 10">Belongs to the Ca(2+):cation antiporter (CaCA) (TC 2.A.19) family.</text>
</comment>